<dbReference type="PANTHER" id="PTHR31284:SF10">
    <property type="entry name" value="ACID PHOSPHATASE-LIKE PROTEIN"/>
    <property type="match status" value="1"/>
</dbReference>
<evidence type="ECO:0000313" key="6">
    <source>
        <dbReference type="Proteomes" id="UP000317926"/>
    </source>
</evidence>
<dbReference type="Gene3D" id="3.40.50.1000">
    <property type="entry name" value="HAD superfamily/HAD-like"/>
    <property type="match status" value="1"/>
</dbReference>
<dbReference type="SUPFAM" id="SSF56784">
    <property type="entry name" value="HAD-like"/>
    <property type="match status" value="1"/>
</dbReference>
<evidence type="ECO:0000313" key="5">
    <source>
        <dbReference type="Proteomes" id="UP000316888"/>
    </source>
</evidence>
<protein>
    <submittedName>
        <fullName evidence="4">5'-nucleotidase, lipoprotein e(P4) family</fullName>
    </submittedName>
</protein>
<keyword evidence="1 2" id="KW-0732">Signal</keyword>
<accession>A0A502L7Z1</accession>
<dbReference type="PANTHER" id="PTHR31284">
    <property type="entry name" value="ACID PHOSPHATASE-LIKE PROTEIN"/>
    <property type="match status" value="1"/>
</dbReference>
<feature type="chain" id="PRO_5036130848" evidence="2">
    <location>
        <begin position="20"/>
        <end position="274"/>
    </location>
</feature>
<dbReference type="Proteomes" id="UP000317926">
    <property type="component" value="Unassembled WGS sequence"/>
</dbReference>
<dbReference type="InterPro" id="IPR036412">
    <property type="entry name" value="HAD-like_sf"/>
</dbReference>
<evidence type="ECO:0000313" key="4">
    <source>
        <dbReference type="EMBL" id="TPH20012.1"/>
    </source>
</evidence>
<dbReference type="Proteomes" id="UP000316888">
    <property type="component" value="Unassembled WGS sequence"/>
</dbReference>
<sequence>MKTTLKMTALAAISAFVLAGCSTHSMDSKEHANAQLQQQAVLGLNWMQDSGEYQALAYQAYNAAKVAFDHAKVAKGKKKAVVVDLDETMLDNSLYAGWQVKNNKPFDGKDWTRWVEARQSRAIPGAVEFNNYVNSHNGKMFYVTNRKDSTEKTGTIDDMKRLGFKGLDDSSFYFKKDKSAKAARFAEIEKQGYEIVLYAGDNLDDFGDTVYGKSNNERRSFVQQNQAKFGKTFIVLPNANYGGWEGGLADGYFKKDTQGKIKARLDAVQAWDGK</sequence>
<gene>
    <name evidence="4" type="ORF">EUX48_09945</name>
    <name evidence="3" type="ORF">EUX55_09150</name>
</gene>
<dbReference type="GO" id="GO:0009279">
    <property type="term" value="C:cell outer membrane"/>
    <property type="evidence" value="ECO:0007669"/>
    <property type="project" value="InterPro"/>
</dbReference>
<evidence type="ECO:0000313" key="3">
    <source>
        <dbReference type="EMBL" id="TPG94464.1"/>
    </source>
</evidence>
<reference evidence="5 6" key="1">
    <citation type="submission" date="2019-01" db="EMBL/GenBank/DDBJ databases">
        <title>Comparative genomic analysis identifies haemin-independent Haemophilus haemolyticus: a formal re-classification of Haemophilus intermedius.</title>
        <authorList>
            <person name="Harris T.M."/>
            <person name="Price E.P."/>
            <person name="Sarovich D.S."/>
            <person name="Norskov-Lauritsen N."/>
            <person name="Beissbarth J."/>
            <person name="Chang A.B."/>
            <person name="Smith-Vaughan H.C."/>
        </authorList>
    </citation>
    <scope>NUCLEOTIDE SEQUENCE [LARGE SCALE GENOMIC DNA]</scope>
    <source>
        <strain evidence="4 5">60824 B Hi-4</strain>
        <strain evidence="3 6">PN24</strain>
    </source>
</reference>
<dbReference type="EMBL" id="SDPB01000025">
    <property type="protein sequence ID" value="TPH20012.1"/>
    <property type="molecule type" value="Genomic_DNA"/>
</dbReference>
<evidence type="ECO:0000256" key="2">
    <source>
        <dbReference type="SAM" id="SignalP"/>
    </source>
</evidence>
<dbReference type="InterPro" id="IPR006423">
    <property type="entry name" value="Lipo_e_P4"/>
</dbReference>
<organism evidence="4 5">
    <name type="scientific">Haemophilus haemolyticus</name>
    <dbReference type="NCBI Taxonomy" id="726"/>
    <lineage>
        <taxon>Bacteria</taxon>
        <taxon>Pseudomonadati</taxon>
        <taxon>Pseudomonadota</taxon>
        <taxon>Gammaproteobacteria</taxon>
        <taxon>Pasteurellales</taxon>
        <taxon>Pasteurellaceae</taxon>
        <taxon>Haemophilus</taxon>
    </lineage>
</organism>
<dbReference type="Pfam" id="PF03767">
    <property type="entry name" value="Acid_phosphat_B"/>
    <property type="match status" value="1"/>
</dbReference>
<dbReference type="PIRSF" id="PIRSF019271">
    <property type="entry name" value="Acid_Ptase_C"/>
    <property type="match status" value="1"/>
</dbReference>
<dbReference type="SFLD" id="SFLDG01125">
    <property type="entry name" value="C1.1:_Acid_Phosphatase_Like"/>
    <property type="match status" value="1"/>
</dbReference>
<evidence type="ECO:0000256" key="1">
    <source>
        <dbReference type="ARBA" id="ARBA00022729"/>
    </source>
</evidence>
<dbReference type="InterPro" id="IPR005519">
    <property type="entry name" value="Acid_phosphat_B-like"/>
</dbReference>
<dbReference type="RefSeq" id="WP_140520561.1">
    <property type="nucleotide sequence ID" value="NZ_CABFLR010000003.1"/>
</dbReference>
<comment type="caution">
    <text evidence="4">The sequence shown here is derived from an EMBL/GenBank/DDBJ whole genome shotgun (WGS) entry which is preliminary data.</text>
</comment>
<dbReference type="CDD" id="cd07534">
    <property type="entry name" value="HAD_CAP"/>
    <property type="match status" value="1"/>
</dbReference>
<proteinExistence type="predicted"/>
<dbReference type="NCBIfam" id="TIGR01533">
    <property type="entry name" value="lipo_e_P4"/>
    <property type="match status" value="1"/>
</dbReference>
<dbReference type="AlphaFoldDB" id="A0A502L7Z1"/>
<dbReference type="SFLD" id="SFLDS00003">
    <property type="entry name" value="Haloacid_Dehalogenase"/>
    <property type="match status" value="1"/>
</dbReference>
<feature type="signal peptide" evidence="2">
    <location>
        <begin position="1"/>
        <end position="19"/>
    </location>
</feature>
<dbReference type="PROSITE" id="PS51257">
    <property type="entry name" value="PROKAR_LIPOPROTEIN"/>
    <property type="match status" value="1"/>
</dbReference>
<name>A0A502L7Z1_HAEHA</name>
<dbReference type="EMBL" id="SDPK01000066">
    <property type="protein sequence ID" value="TPG94464.1"/>
    <property type="molecule type" value="Genomic_DNA"/>
</dbReference>
<keyword evidence="4" id="KW-0449">Lipoprotein</keyword>
<dbReference type="InterPro" id="IPR023214">
    <property type="entry name" value="HAD_sf"/>
</dbReference>